<evidence type="ECO:0000313" key="9">
    <source>
        <dbReference type="EMBL" id="KAB2812957.1"/>
    </source>
</evidence>
<gene>
    <name evidence="9" type="ORF">F9L07_14740</name>
</gene>
<proteinExistence type="predicted"/>
<evidence type="ECO:0000256" key="2">
    <source>
        <dbReference type="ARBA" id="ARBA00022448"/>
    </source>
</evidence>
<evidence type="ECO:0000256" key="1">
    <source>
        <dbReference type="ARBA" id="ARBA00004651"/>
    </source>
</evidence>
<dbReference type="EMBL" id="WBVM01000001">
    <property type="protein sequence ID" value="KAB2812957.1"/>
    <property type="molecule type" value="Genomic_DNA"/>
</dbReference>
<feature type="transmembrane region" description="Helical" evidence="8">
    <location>
        <begin position="26"/>
        <end position="49"/>
    </location>
</feature>
<dbReference type="InterPro" id="IPR036259">
    <property type="entry name" value="MFS_trans_sf"/>
</dbReference>
<evidence type="ECO:0000256" key="6">
    <source>
        <dbReference type="ARBA" id="ARBA00023136"/>
    </source>
</evidence>
<feature type="transmembrane region" description="Helical" evidence="8">
    <location>
        <begin position="232"/>
        <end position="255"/>
    </location>
</feature>
<evidence type="ECO:0000256" key="8">
    <source>
        <dbReference type="SAM" id="Phobius"/>
    </source>
</evidence>
<dbReference type="GO" id="GO:0005886">
    <property type="term" value="C:plasma membrane"/>
    <property type="evidence" value="ECO:0007669"/>
    <property type="project" value="UniProtKB-SubCell"/>
</dbReference>
<evidence type="ECO:0000256" key="3">
    <source>
        <dbReference type="ARBA" id="ARBA00022475"/>
    </source>
</evidence>
<dbReference type="Pfam" id="PF05977">
    <property type="entry name" value="MFS_3"/>
    <property type="match status" value="1"/>
</dbReference>
<comment type="caution">
    <text evidence="9">The sequence shown here is derived from an EMBL/GenBank/DDBJ whole genome shotgun (WGS) entry which is preliminary data.</text>
</comment>
<dbReference type="PANTHER" id="PTHR23513">
    <property type="entry name" value="INTEGRAL MEMBRANE EFFLUX PROTEIN-RELATED"/>
    <property type="match status" value="1"/>
</dbReference>
<evidence type="ECO:0000256" key="7">
    <source>
        <dbReference type="SAM" id="MobiDB-lite"/>
    </source>
</evidence>
<feature type="transmembrane region" description="Helical" evidence="8">
    <location>
        <begin position="55"/>
        <end position="76"/>
    </location>
</feature>
<dbReference type="SUPFAM" id="SSF103473">
    <property type="entry name" value="MFS general substrate transporter"/>
    <property type="match status" value="1"/>
</dbReference>
<dbReference type="Gene3D" id="1.20.1250.20">
    <property type="entry name" value="MFS general substrate transporter like domains"/>
    <property type="match status" value="1"/>
</dbReference>
<dbReference type="Proteomes" id="UP000449906">
    <property type="component" value="Unassembled WGS sequence"/>
</dbReference>
<dbReference type="CDD" id="cd06173">
    <property type="entry name" value="MFS_MefA_like"/>
    <property type="match status" value="1"/>
</dbReference>
<keyword evidence="2" id="KW-0813">Transport</keyword>
<keyword evidence="5 8" id="KW-1133">Transmembrane helix</keyword>
<feature type="region of interest" description="Disordered" evidence="7">
    <location>
        <begin position="415"/>
        <end position="439"/>
    </location>
</feature>
<reference evidence="9 10" key="1">
    <citation type="submission" date="2019-09" db="EMBL/GenBank/DDBJ databases">
        <title>Pimelobacter sp. isolated from Paulinella.</title>
        <authorList>
            <person name="Jeong S.E."/>
        </authorList>
    </citation>
    <scope>NUCLEOTIDE SEQUENCE [LARGE SCALE GENOMIC DNA]</scope>
    <source>
        <strain evidence="9 10">Pch-N</strain>
    </source>
</reference>
<dbReference type="AlphaFoldDB" id="A0A7J5E4F4"/>
<accession>A0A7J5E4F4</accession>
<evidence type="ECO:0000256" key="5">
    <source>
        <dbReference type="ARBA" id="ARBA00022989"/>
    </source>
</evidence>
<feature type="compositionally biased region" description="Basic and acidic residues" evidence="7">
    <location>
        <begin position="415"/>
        <end position="431"/>
    </location>
</feature>
<comment type="subcellular location">
    <subcellularLocation>
        <location evidence="1">Cell membrane</location>
        <topology evidence="1">Multi-pass membrane protein</topology>
    </subcellularLocation>
</comment>
<dbReference type="InterPro" id="IPR010290">
    <property type="entry name" value="TM_effector"/>
</dbReference>
<feature type="transmembrane region" description="Helical" evidence="8">
    <location>
        <begin position="323"/>
        <end position="342"/>
    </location>
</feature>
<feature type="transmembrane region" description="Helical" evidence="8">
    <location>
        <begin position="115"/>
        <end position="138"/>
    </location>
</feature>
<organism evidence="9 10">
    <name type="scientific">Nocardioides simplex</name>
    <name type="common">Arthrobacter simplex</name>
    <dbReference type="NCBI Taxonomy" id="2045"/>
    <lineage>
        <taxon>Bacteria</taxon>
        <taxon>Bacillati</taxon>
        <taxon>Actinomycetota</taxon>
        <taxon>Actinomycetes</taxon>
        <taxon>Propionibacteriales</taxon>
        <taxon>Nocardioidaceae</taxon>
        <taxon>Pimelobacter</taxon>
    </lineage>
</organism>
<feature type="transmembrane region" description="Helical" evidence="8">
    <location>
        <begin position="267"/>
        <end position="287"/>
    </location>
</feature>
<dbReference type="PANTHER" id="PTHR23513:SF11">
    <property type="entry name" value="STAPHYLOFERRIN A TRANSPORTER"/>
    <property type="match status" value="1"/>
</dbReference>
<protein>
    <submittedName>
        <fullName evidence="9">MFS transporter</fullName>
    </submittedName>
</protein>
<evidence type="ECO:0000256" key="4">
    <source>
        <dbReference type="ARBA" id="ARBA00022692"/>
    </source>
</evidence>
<feature type="transmembrane region" description="Helical" evidence="8">
    <location>
        <begin position="299"/>
        <end position="317"/>
    </location>
</feature>
<keyword evidence="4 8" id="KW-0812">Transmembrane</keyword>
<evidence type="ECO:0000313" key="10">
    <source>
        <dbReference type="Proteomes" id="UP000449906"/>
    </source>
</evidence>
<keyword evidence="6 8" id="KW-0472">Membrane</keyword>
<sequence>MSSSRPVTHSETRYTRLLRDRSIGPVWVGQSISEFGTAVGQVILAWTVLDTTGSAAAVGAVLACNVAAVVLCSPLAGHVVDHLARWKVVAAADAASCGASGLLAVATALGSRNLVVYLLASFILGGASSFFKTGFFAWRAELAGEERLTSVNGLFTAGSSLGRLLGPASAGVVAALGGAPAGFSLNALSFGIALTATLLTPRSHLVVSRTAPRRTVGQDFKSGLRYVLRSRWLVWIFVTYLVANVAVLAAARIFFPLVAGSGTEGAARLGWIVSAQVLAELVGALAMGAPRLADVPGSVTIPLLAGLLACGAAVPAVLHGSAGALLCAVLIGAGTSLGVVGDSMIQSRVPRDHLGRVRSVEQIVSFAPMPLGYIALGLVSSADNVPAIATSCAIAMAIAGLTLWAVLRHDADGLPTPDPRRPVARRPHDDAIPQPEETP</sequence>
<feature type="transmembrane region" description="Helical" evidence="8">
    <location>
        <begin position="363"/>
        <end position="382"/>
    </location>
</feature>
<name>A0A7J5E4F4_NOCSI</name>
<feature type="transmembrane region" description="Helical" evidence="8">
    <location>
        <begin position="388"/>
        <end position="407"/>
    </location>
</feature>
<keyword evidence="3" id="KW-1003">Cell membrane</keyword>